<dbReference type="Proteomes" id="UP001311232">
    <property type="component" value="Unassembled WGS sequence"/>
</dbReference>
<keyword evidence="2" id="KW-1185">Reference proteome</keyword>
<reference evidence="1 2" key="1">
    <citation type="submission" date="2021-06" db="EMBL/GenBank/DDBJ databases">
        <authorList>
            <person name="Palmer J.M."/>
        </authorList>
    </citation>
    <scope>NUCLEOTIDE SEQUENCE [LARGE SCALE GENOMIC DNA]</scope>
    <source>
        <strain evidence="1 2">MEX-2019</strain>
        <tissue evidence="1">Muscle</tissue>
    </source>
</reference>
<protein>
    <submittedName>
        <fullName evidence="1">Uncharacterized protein</fullName>
    </submittedName>
</protein>
<comment type="caution">
    <text evidence="1">The sequence shown here is derived from an EMBL/GenBank/DDBJ whole genome shotgun (WGS) entry which is preliminary data.</text>
</comment>
<evidence type="ECO:0000313" key="1">
    <source>
        <dbReference type="EMBL" id="KAK5600623.1"/>
    </source>
</evidence>
<dbReference type="AlphaFoldDB" id="A0AAV9QT11"/>
<organism evidence="1 2">
    <name type="scientific">Crenichthys baileyi</name>
    <name type="common">White River springfish</name>
    <dbReference type="NCBI Taxonomy" id="28760"/>
    <lineage>
        <taxon>Eukaryota</taxon>
        <taxon>Metazoa</taxon>
        <taxon>Chordata</taxon>
        <taxon>Craniata</taxon>
        <taxon>Vertebrata</taxon>
        <taxon>Euteleostomi</taxon>
        <taxon>Actinopterygii</taxon>
        <taxon>Neopterygii</taxon>
        <taxon>Teleostei</taxon>
        <taxon>Neoteleostei</taxon>
        <taxon>Acanthomorphata</taxon>
        <taxon>Ovalentaria</taxon>
        <taxon>Atherinomorphae</taxon>
        <taxon>Cyprinodontiformes</taxon>
        <taxon>Goodeidae</taxon>
        <taxon>Crenichthys</taxon>
    </lineage>
</organism>
<evidence type="ECO:0000313" key="2">
    <source>
        <dbReference type="Proteomes" id="UP001311232"/>
    </source>
</evidence>
<dbReference type="EMBL" id="JAHHUM010002882">
    <property type="protein sequence ID" value="KAK5600623.1"/>
    <property type="molecule type" value="Genomic_DNA"/>
</dbReference>
<name>A0AAV9QT11_9TELE</name>
<accession>A0AAV9QT11</accession>
<proteinExistence type="predicted"/>
<gene>
    <name evidence="1" type="ORF">CRENBAI_001353</name>
</gene>
<sequence length="114" mass="13292">MHAMLKKLCLPAVRSDPVPGPAFNVIVQCVSHRFNVGRQKKKKWPGQRTITQSIKPTAMDPTLMMATNGQVTQTKDWWLRLIEKPPADTRRWNVRFTFALREKFPRLMHELLLL</sequence>